<gene>
    <name evidence="1" type="ORF">L798_07141</name>
</gene>
<reference evidence="1 2" key="1">
    <citation type="journal article" date="2014" name="Nat. Commun.">
        <title>Molecular traces of alternative social organization in a termite genome.</title>
        <authorList>
            <person name="Terrapon N."/>
            <person name="Li C."/>
            <person name="Robertson H.M."/>
            <person name="Ji L."/>
            <person name="Meng X."/>
            <person name="Booth W."/>
            <person name="Chen Z."/>
            <person name="Childers C.P."/>
            <person name="Glastad K.M."/>
            <person name="Gokhale K."/>
            <person name="Gowin J."/>
            <person name="Gronenberg W."/>
            <person name="Hermansen R.A."/>
            <person name="Hu H."/>
            <person name="Hunt B.G."/>
            <person name="Huylmans A.K."/>
            <person name="Khalil S.M."/>
            <person name="Mitchell R.D."/>
            <person name="Munoz-Torres M.C."/>
            <person name="Mustard J.A."/>
            <person name="Pan H."/>
            <person name="Reese J.T."/>
            <person name="Scharf M.E."/>
            <person name="Sun F."/>
            <person name="Vogel H."/>
            <person name="Xiao J."/>
            <person name="Yang W."/>
            <person name="Yang Z."/>
            <person name="Yang Z."/>
            <person name="Zhou J."/>
            <person name="Zhu J."/>
            <person name="Brent C.S."/>
            <person name="Elsik C.G."/>
            <person name="Goodisman M.A."/>
            <person name="Liberles D.A."/>
            <person name="Roe R.M."/>
            <person name="Vargo E.L."/>
            <person name="Vilcinskas A."/>
            <person name="Wang J."/>
            <person name="Bornberg-Bauer E."/>
            <person name="Korb J."/>
            <person name="Zhang G."/>
            <person name="Liebig J."/>
        </authorList>
    </citation>
    <scope>NUCLEOTIDE SEQUENCE [LARGE SCALE GENOMIC DNA]</scope>
    <source>
        <tissue evidence="1">Whole organism</tissue>
    </source>
</reference>
<dbReference type="InParanoid" id="A0A067RTR4"/>
<proteinExistence type="predicted"/>
<accession>A0A067RTR4</accession>
<protein>
    <submittedName>
        <fullName evidence="1">Uncharacterized protein</fullName>
    </submittedName>
</protein>
<name>A0A067RTR4_ZOONE</name>
<sequence>MLDVRCKKCVSHFCASTMYLSDVKYFSRQRVSKIAITSYLATYEGDSVNPLLTSIVSKMRLVTLSKHAYHVSETLGTCYHLNSEKMTDEVSFEEDYNICSEYAFVSLEVLIKKWQHVTSQAPRWRYVF</sequence>
<keyword evidence="2" id="KW-1185">Reference proteome</keyword>
<dbReference type="AlphaFoldDB" id="A0A067RTR4"/>
<evidence type="ECO:0000313" key="1">
    <source>
        <dbReference type="EMBL" id="KDR23239.1"/>
    </source>
</evidence>
<evidence type="ECO:0000313" key="2">
    <source>
        <dbReference type="Proteomes" id="UP000027135"/>
    </source>
</evidence>
<organism evidence="1 2">
    <name type="scientific">Zootermopsis nevadensis</name>
    <name type="common">Dampwood termite</name>
    <dbReference type="NCBI Taxonomy" id="136037"/>
    <lineage>
        <taxon>Eukaryota</taxon>
        <taxon>Metazoa</taxon>
        <taxon>Ecdysozoa</taxon>
        <taxon>Arthropoda</taxon>
        <taxon>Hexapoda</taxon>
        <taxon>Insecta</taxon>
        <taxon>Pterygota</taxon>
        <taxon>Neoptera</taxon>
        <taxon>Polyneoptera</taxon>
        <taxon>Dictyoptera</taxon>
        <taxon>Blattodea</taxon>
        <taxon>Blattoidea</taxon>
        <taxon>Termitoidae</taxon>
        <taxon>Termopsidae</taxon>
        <taxon>Zootermopsis</taxon>
    </lineage>
</organism>
<dbReference type="Proteomes" id="UP000027135">
    <property type="component" value="Unassembled WGS sequence"/>
</dbReference>
<dbReference type="EMBL" id="KK852470">
    <property type="protein sequence ID" value="KDR23239.1"/>
    <property type="molecule type" value="Genomic_DNA"/>
</dbReference>